<dbReference type="Proteomes" id="UP001497480">
    <property type="component" value="Unassembled WGS sequence"/>
</dbReference>
<evidence type="ECO:0000313" key="1">
    <source>
        <dbReference type="EMBL" id="CAL0313320.1"/>
    </source>
</evidence>
<reference evidence="1 2" key="1">
    <citation type="submission" date="2024-03" db="EMBL/GenBank/DDBJ databases">
        <authorList>
            <person name="Martinez-Hernandez J."/>
        </authorList>
    </citation>
    <scope>NUCLEOTIDE SEQUENCE [LARGE SCALE GENOMIC DNA]</scope>
</reference>
<sequence length="71" mass="8291">MNILSPPQLHINKSYHFTHRHGTFKKQFHSNRNMNVPQRRSSFTVLCNSKPNEDDFASRVLKENPSQVNPS</sequence>
<name>A0AAV1WV69_LUPLU</name>
<evidence type="ECO:0000313" key="2">
    <source>
        <dbReference type="Proteomes" id="UP001497480"/>
    </source>
</evidence>
<comment type="caution">
    <text evidence="1">The sequence shown here is derived from an EMBL/GenBank/DDBJ whole genome shotgun (WGS) entry which is preliminary data.</text>
</comment>
<keyword evidence="2" id="KW-1185">Reference proteome</keyword>
<protein>
    <submittedName>
        <fullName evidence="1">Uncharacterized protein</fullName>
    </submittedName>
</protein>
<dbReference type="AlphaFoldDB" id="A0AAV1WV69"/>
<gene>
    <name evidence="1" type="ORF">LLUT_LOCUS14380</name>
</gene>
<accession>A0AAV1WV69</accession>
<organism evidence="1 2">
    <name type="scientific">Lupinus luteus</name>
    <name type="common">European yellow lupine</name>
    <dbReference type="NCBI Taxonomy" id="3873"/>
    <lineage>
        <taxon>Eukaryota</taxon>
        <taxon>Viridiplantae</taxon>
        <taxon>Streptophyta</taxon>
        <taxon>Embryophyta</taxon>
        <taxon>Tracheophyta</taxon>
        <taxon>Spermatophyta</taxon>
        <taxon>Magnoliopsida</taxon>
        <taxon>eudicotyledons</taxon>
        <taxon>Gunneridae</taxon>
        <taxon>Pentapetalae</taxon>
        <taxon>rosids</taxon>
        <taxon>fabids</taxon>
        <taxon>Fabales</taxon>
        <taxon>Fabaceae</taxon>
        <taxon>Papilionoideae</taxon>
        <taxon>50 kb inversion clade</taxon>
        <taxon>genistoids sensu lato</taxon>
        <taxon>core genistoids</taxon>
        <taxon>Genisteae</taxon>
        <taxon>Lupinus</taxon>
    </lineage>
</organism>
<dbReference type="EMBL" id="CAXHTB010000010">
    <property type="protein sequence ID" value="CAL0313320.1"/>
    <property type="molecule type" value="Genomic_DNA"/>
</dbReference>
<proteinExistence type="predicted"/>